<dbReference type="InterPro" id="IPR036249">
    <property type="entry name" value="Thioredoxin-like_sf"/>
</dbReference>
<keyword evidence="4 11" id="KW-0732">Signal</keyword>
<dbReference type="Proteomes" id="UP000224080">
    <property type="component" value="Unassembled WGS sequence"/>
</dbReference>
<keyword evidence="14" id="KW-1185">Reference proteome</keyword>
<evidence type="ECO:0000256" key="3">
    <source>
        <dbReference type="ARBA" id="ARBA00012723"/>
    </source>
</evidence>
<dbReference type="InterPro" id="IPR013766">
    <property type="entry name" value="Thioredoxin_domain"/>
</dbReference>
<sequence length="385" mass="42325">MARLSYLLLASASLLFNHIAPASAISAVLDLTPDNFDSVALKSGKPGLVEFFAPWCGHCKNLAPIYDELADAFAFASDKVHISKVDADEHRSLGKKFGIQGFPTLKWFDGKSDKPEEYNGGRDLESLTKFVTEKTGIKPKGAQKLPSNVQMLTDATFSKAIGGDKDVLVAFTAPWCGHCKSLAPIWEKLANDFQLEPNVAIAKVDADAENSKRTAEAQGIKSYPTIKFFPRGSTAPLNYDGGRSQEDFVAYLNEKSGTHRVVGGGLDKDAGTIEALDAVIAKYATGSVKSIQKILREVKDLENVEGRYAEYYTKVLVKLFEKKDFVTKELARLERVMSKGGLAPEKMDDLMSRSNILRRFIGEKAEKGEKEEEQKGEETKGKDEL</sequence>
<evidence type="ECO:0000256" key="7">
    <source>
        <dbReference type="ARBA" id="ARBA00023235"/>
    </source>
</evidence>
<dbReference type="InterPro" id="IPR036356">
    <property type="entry name" value="ERp29_C_sf"/>
</dbReference>
<dbReference type="OrthoDB" id="10264505at2759"/>
<feature type="signal peptide" evidence="11">
    <location>
        <begin position="1"/>
        <end position="24"/>
    </location>
</feature>
<evidence type="ECO:0000313" key="13">
    <source>
        <dbReference type="EMBL" id="PGH02283.1"/>
    </source>
</evidence>
<gene>
    <name evidence="13" type="ORF">GX51_04723</name>
</gene>
<keyword evidence="7 13" id="KW-0413">Isomerase</keyword>
<dbReference type="SUPFAM" id="SSF47933">
    <property type="entry name" value="ERP29 C domain-like"/>
    <property type="match status" value="1"/>
</dbReference>
<comment type="catalytic activity">
    <reaction evidence="1">
        <text>Catalyzes the rearrangement of -S-S- bonds in proteins.</text>
        <dbReference type="EC" id="5.3.4.1"/>
    </reaction>
</comment>
<feature type="domain" description="Thioredoxin" evidence="12">
    <location>
        <begin position="14"/>
        <end position="136"/>
    </location>
</feature>
<dbReference type="NCBIfam" id="TIGR01126">
    <property type="entry name" value="pdi_dom"/>
    <property type="match status" value="2"/>
</dbReference>
<evidence type="ECO:0000256" key="4">
    <source>
        <dbReference type="ARBA" id="ARBA00022729"/>
    </source>
</evidence>
<comment type="similarity">
    <text evidence="2 9">Belongs to the protein disulfide isomerase family.</text>
</comment>
<dbReference type="InterPro" id="IPR051063">
    <property type="entry name" value="PDI"/>
</dbReference>
<name>A0A2B7X0F8_9EURO</name>
<feature type="chain" id="PRO_5012631893" description="protein disulfide-isomerase" evidence="11">
    <location>
        <begin position="25"/>
        <end position="385"/>
    </location>
</feature>
<feature type="region of interest" description="Disordered" evidence="10">
    <location>
        <begin position="361"/>
        <end position="385"/>
    </location>
</feature>
<dbReference type="PROSITE" id="PS51352">
    <property type="entry name" value="THIOREDOXIN_2"/>
    <property type="match status" value="2"/>
</dbReference>
<dbReference type="GO" id="GO:0006457">
    <property type="term" value="P:protein folding"/>
    <property type="evidence" value="ECO:0007669"/>
    <property type="project" value="TreeGrafter"/>
</dbReference>
<keyword evidence="6" id="KW-1015">Disulfide bond</keyword>
<dbReference type="Gene3D" id="1.20.1150.12">
    <property type="entry name" value="Endoplasmic reticulum resident protein 29, C-terminal domain"/>
    <property type="match status" value="1"/>
</dbReference>
<evidence type="ECO:0000256" key="6">
    <source>
        <dbReference type="ARBA" id="ARBA00023157"/>
    </source>
</evidence>
<evidence type="ECO:0000259" key="12">
    <source>
        <dbReference type="PROSITE" id="PS51352"/>
    </source>
</evidence>
<evidence type="ECO:0000256" key="11">
    <source>
        <dbReference type="SAM" id="SignalP"/>
    </source>
</evidence>
<dbReference type="Pfam" id="PF07749">
    <property type="entry name" value="ERp29"/>
    <property type="match status" value="1"/>
</dbReference>
<dbReference type="FunFam" id="3.40.30.10:FF:000032">
    <property type="entry name" value="Protein disulfide-isomerase A6 homolog"/>
    <property type="match status" value="1"/>
</dbReference>
<accession>A0A2B7X0F8</accession>
<evidence type="ECO:0000256" key="2">
    <source>
        <dbReference type="ARBA" id="ARBA00006347"/>
    </source>
</evidence>
<dbReference type="InterPro" id="IPR005788">
    <property type="entry name" value="PDI_thioredoxin-like_dom"/>
</dbReference>
<feature type="domain" description="Thioredoxin" evidence="12">
    <location>
        <begin position="139"/>
        <end position="303"/>
    </location>
</feature>
<dbReference type="Gene3D" id="3.40.30.10">
    <property type="entry name" value="Glutaredoxin"/>
    <property type="match status" value="2"/>
</dbReference>
<dbReference type="PANTHER" id="PTHR45672">
    <property type="entry name" value="PROTEIN DISULFIDE-ISOMERASE C17H9.14C-RELATED"/>
    <property type="match status" value="1"/>
</dbReference>
<dbReference type="CDD" id="cd02998">
    <property type="entry name" value="PDI_a_ERp38"/>
    <property type="match status" value="2"/>
</dbReference>
<proteinExistence type="inferred from homology"/>
<evidence type="ECO:0000256" key="1">
    <source>
        <dbReference type="ARBA" id="ARBA00001182"/>
    </source>
</evidence>
<dbReference type="Pfam" id="PF00085">
    <property type="entry name" value="Thioredoxin"/>
    <property type="match status" value="2"/>
</dbReference>
<evidence type="ECO:0000256" key="8">
    <source>
        <dbReference type="ARBA" id="ARBA00023284"/>
    </source>
</evidence>
<dbReference type="STRING" id="2060905.A0A2B7X0F8"/>
<dbReference type="GO" id="GO:0003756">
    <property type="term" value="F:protein disulfide isomerase activity"/>
    <property type="evidence" value="ECO:0007669"/>
    <property type="project" value="UniProtKB-EC"/>
</dbReference>
<comment type="caution">
    <text evidence="13">The sequence shown here is derived from an EMBL/GenBank/DDBJ whole genome shotgun (WGS) entry which is preliminary data.</text>
</comment>
<protein>
    <recommendedName>
        <fullName evidence="3">protein disulfide-isomerase</fullName>
        <ecNumber evidence="3">5.3.4.1</ecNumber>
    </recommendedName>
</protein>
<evidence type="ECO:0000256" key="5">
    <source>
        <dbReference type="ARBA" id="ARBA00022737"/>
    </source>
</evidence>
<dbReference type="SUPFAM" id="SSF52833">
    <property type="entry name" value="Thioredoxin-like"/>
    <property type="match status" value="2"/>
</dbReference>
<dbReference type="PANTHER" id="PTHR45672:SF11">
    <property type="entry name" value="PROTEIN DISULFIDE-ISOMERASE C17H9.14C"/>
    <property type="match status" value="1"/>
</dbReference>
<evidence type="ECO:0000256" key="9">
    <source>
        <dbReference type="RuleBase" id="RU004208"/>
    </source>
</evidence>
<organism evidence="13 14">
    <name type="scientific">Blastomyces parvus</name>
    <dbReference type="NCBI Taxonomy" id="2060905"/>
    <lineage>
        <taxon>Eukaryota</taxon>
        <taxon>Fungi</taxon>
        <taxon>Dikarya</taxon>
        <taxon>Ascomycota</taxon>
        <taxon>Pezizomycotina</taxon>
        <taxon>Eurotiomycetes</taxon>
        <taxon>Eurotiomycetidae</taxon>
        <taxon>Onygenales</taxon>
        <taxon>Ajellomycetaceae</taxon>
        <taxon>Blastomyces</taxon>
    </lineage>
</organism>
<dbReference type="PROSITE" id="PS00194">
    <property type="entry name" value="THIOREDOXIN_1"/>
    <property type="match status" value="2"/>
</dbReference>
<dbReference type="GO" id="GO:0005783">
    <property type="term" value="C:endoplasmic reticulum"/>
    <property type="evidence" value="ECO:0007669"/>
    <property type="project" value="InterPro"/>
</dbReference>
<keyword evidence="5" id="KW-0677">Repeat</keyword>
<dbReference type="InterPro" id="IPR017937">
    <property type="entry name" value="Thioredoxin_CS"/>
</dbReference>
<dbReference type="CDD" id="cd00238">
    <property type="entry name" value="ERp29c"/>
    <property type="match status" value="1"/>
</dbReference>
<dbReference type="EC" id="5.3.4.1" evidence="3"/>
<evidence type="ECO:0000313" key="14">
    <source>
        <dbReference type="Proteomes" id="UP000224080"/>
    </source>
</evidence>
<dbReference type="EMBL" id="PDNC01000061">
    <property type="protein sequence ID" value="PGH02283.1"/>
    <property type="molecule type" value="Genomic_DNA"/>
</dbReference>
<keyword evidence="8" id="KW-0676">Redox-active center</keyword>
<dbReference type="PRINTS" id="PR00421">
    <property type="entry name" value="THIOREDOXIN"/>
</dbReference>
<dbReference type="AlphaFoldDB" id="A0A2B7X0F8"/>
<dbReference type="InterPro" id="IPR011679">
    <property type="entry name" value="ERp29_C"/>
</dbReference>
<reference evidence="13 14" key="1">
    <citation type="submission" date="2017-10" db="EMBL/GenBank/DDBJ databases">
        <title>Comparative genomics in systemic dimorphic fungi from Ajellomycetaceae.</title>
        <authorList>
            <person name="Munoz J.F."/>
            <person name="Mcewen J.G."/>
            <person name="Clay O.K."/>
            <person name="Cuomo C.A."/>
        </authorList>
    </citation>
    <scope>NUCLEOTIDE SEQUENCE [LARGE SCALE GENOMIC DNA]</scope>
    <source>
        <strain evidence="13 14">UAMH130</strain>
    </source>
</reference>
<evidence type="ECO:0000256" key="10">
    <source>
        <dbReference type="SAM" id="MobiDB-lite"/>
    </source>
</evidence>